<dbReference type="EMBL" id="FZQP02001515">
    <property type="protein sequence ID" value="VVC93074.1"/>
    <property type="molecule type" value="Genomic_DNA"/>
</dbReference>
<reference evidence="1 2" key="1">
    <citation type="submission" date="2017-07" db="EMBL/GenBank/DDBJ databases">
        <authorList>
            <person name="Talla V."/>
            <person name="Backstrom N."/>
        </authorList>
    </citation>
    <scope>NUCLEOTIDE SEQUENCE [LARGE SCALE GENOMIC DNA]</scope>
</reference>
<accession>A0A5E4Q480</accession>
<dbReference type="AlphaFoldDB" id="A0A5E4Q480"/>
<gene>
    <name evidence="1" type="ORF">LSINAPIS_LOCUS5347</name>
</gene>
<dbReference type="Proteomes" id="UP000324832">
    <property type="component" value="Unassembled WGS sequence"/>
</dbReference>
<name>A0A5E4Q480_9NEOP</name>
<evidence type="ECO:0000313" key="1">
    <source>
        <dbReference type="EMBL" id="VVC93074.1"/>
    </source>
</evidence>
<sequence>MNLPEIKSYEEEAVDTVVSIGSSTLKCPLIKNSEMLIKNAIEKNWLLTETLLYTLNYKGKSQDETQPTVAYPIPQETASVFFRMTFRIEGHYRDHDVRFIRLSPDWILGVLKMKAKLFSRVEEIGLF</sequence>
<evidence type="ECO:0000313" key="2">
    <source>
        <dbReference type="Proteomes" id="UP000324832"/>
    </source>
</evidence>
<proteinExistence type="predicted"/>
<keyword evidence="2" id="KW-1185">Reference proteome</keyword>
<protein>
    <submittedName>
        <fullName evidence="1">Uncharacterized protein</fullName>
    </submittedName>
</protein>
<organism evidence="1 2">
    <name type="scientific">Leptidea sinapis</name>
    <dbReference type="NCBI Taxonomy" id="189913"/>
    <lineage>
        <taxon>Eukaryota</taxon>
        <taxon>Metazoa</taxon>
        <taxon>Ecdysozoa</taxon>
        <taxon>Arthropoda</taxon>
        <taxon>Hexapoda</taxon>
        <taxon>Insecta</taxon>
        <taxon>Pterygota</taxon>
        <taxon>Neoptera</taxon>
        <taxon>Endopterygota</taxon>
        <taxon>Lepidoptera</taxon>
        <taxon>Glossata</taxon>
        <taxon>Ditrysia</taxon>
        <taxon>Papilionoidea</taxon>
        <taxon>Pieridae</taxon>
        <taxon>Dismorphiinae</taxon>
        <taxon>Leptidea</taxon>
    </lineage>
</organism>